<protein>
    <submittedName>
        <fullName evidence="4">NADH-FMN oxidoreductase RutF, flavin reductase (DIM6/NTAB) family</fullName>
    </submittedName>
</protein>
<dbReference type="AlphaFoldDB" id="A0A286G4G3"/>
<evidence type="ECO:0000259" key="3">
    <source>
        <dbReference type="SMART" id="SM00903"/>
    </source>
</evidence>
<organism evidence="4 5">
    <name type="scientific">Caenispirillum bisanense</name>
    <dbReference type="NCBI Taxonomy" id="414052"/>
    <lineage>
        <taxon>Bacteria</taxon>
        <taxon>Pseudomonadati</taxon>
        <taxon>Pseudomonadota</taxon>
        <taxon>Alphaproteobacteria</taxon>
        <taxon>Rhodospirillales</taxon>
        <taxon>Novispirillaceae</taxon>
        <taxon>Caenispirillum</taxon>
    </lineage>
</organism>
<feature type="domain" description="Flavin reductase like" evidence="3">
    <location>
        <begin position="19"/>
        <end position="161"/>
    </location>
</feature>
<dbReference type="Gene3D" id="2.30.110.10">
    <property type="entry name" value="Electron Transport, Fmn-binding Protein, Chain A"/>
    <property type="match status" value="1"/>
</dbReference>
<dbReference type="SMART" id="SM00903">
    <property type="entry name" value="Flavin_Reduct"/>
    <property type="match status" value="1"/>
</dbReference>
<dbReference type="InterPro" id="IPR050268">
    <property type="entry name" value="NADH-dep_flavin_reductase"/>
</dbReference>
<evidence type="ECO:0000256" key="1">
    <source>
        <dbReference type="ARBA" id="ARBA00008898"/>
    </source>
</evidence>
<dbReference type="OrthoDB" id="9792858at2"/>
<evidence type="ECO:0000256" key="2">
    <source>
        <dbReference type="ARBA" id="ARBA00023002"/>
    </source>
</evidence>
<name>A0A286G4G3_9PROT</name>
<evidence type="ECO:0000313" key="5">
    <source>
        <dbReference type="Proteomes" id="UP000219621"/>
    </source>
</evidence>
<dbReference type="SUPFAM" id="SSF50475">
    <property type="entry name" value="FMN-binding split barrel"/>
    <property type="match status" value="1"/>
</dbReference>
<dbReference type="EMBL" id="OCNJ01000001">
    <property type="protein sequence ID" value="SOD90378.1"/>
    <property type="molecule type" value="Genomic_DNA"/>
</dbReference>
<keyword evidence="5" id="KW-1185">Reference proteome</keyword>
<gene>
    <name evidence="4" type="ORF">SAMN05421508_101531</name>
</gene>
<reference evidence="4 5" key="1">
    <citation type="submission" date="2017-09" db="EMBL/GenBank/DDBJ databases">
        <authorList>
            <person name="Ehlers B."/>
            <person name="Leendertz F.H."/>
        </authorList>
    </citation>
    <scope>NUCLEOTIDE SEQUENCE [LARGE SCALE GENOMIC DNA]</scope>
    <source>
        <strain evidence="4 5">USBA 140</strain>
    </source>
</reference>
<evidence type="ECO:0000313" key="4">
    <source>
        <dbReference type="EMBL" id="SOD90378.1"/>
    </source>
</evidence>
<dbReference type="Proteomes" id="UP000219621">
    <property type="component" value="Unassembled WGS sequence"/>
</dbReference>
<dbReference type="PANTHER" id="PTHR30466">
    <property type="entry name" value="FLAVIN REDUCTASE"/>
    <property type="match status" value="1"/>
</dbReference>
<dbReference type="Pfam" id="PF01613">
    <property type="entry name" value="Flavin_Reduct"/>
    <property type="match status" value="1"/>
</dbReference>
<dbReference type="GO" id="GO:0010181">
    <property type="term" value="F:FMN binding"/>
    <property type="evidence" value="ECO:0007669"/>
    <property type="project" value="InterPro"/>
</dbReference>
<dbReference type="GO" id="GO:0042602">
    <property type="term" value="F:riboflavin reductase (NADPH) activity"/>
    <property type="evidence" value="ECO:0007669"/>
    <property type="project" value="TreeGrafter"/>
</dbReference>
<accession>A0A286G4G3</accession>
<dbReference type="InterPro" id="IPR002563">
    <property type="entry name" value="Flavin_Rdtase-like_dom"/>
</dbReference>
<dbReference type="RefSeq" id="WP_097277412.1">
    <property type="nucleotide sequence ID" value="NZ_OCNJ01000001.1"/>
</dbReference>
<sequence length="167" mass="17956">MTLPMRSQPFDTRDFRRALGQFATGVCVVTVRDPDGHPQGLTVNSFASVSLEPPLVLWSLARSSSVFPAFHGATHFAVNVLAADQIDLSNRFAAPGERFAGLAWEEGHHGLPLLRGCLANFECTTAATHEGGDHVIFIGEVARYDARPGTPLVYSGGRYAQALPHDG</sequence>
<proteinExistence type="inferred from homology"/>
<comment type="similarity">
    <text evidence="1">Belongs to the non-flavoprotein flavin reductase family.</text>
</comment>
<keyword evidence="2" id="KW-0560">Oxidoreductase</keyword>
<dbReference type="PANTHER" id="PTHR30466:SF11">
    <property type="entry name" value="FLAVIN-DEPENDENT MONOOXYGENASE, REDUCTASE SUBUNIT HSAB"/>
    <property type="match status" value="1"/>
</dbReference>
<dbReference type="InterPro" id="IPR012349">
    <property type="entry name" value="Split_barrel_FMN-bd"/>
</dbReference>